<protein>
    <submittedName>
        <fullName evidence="2">Uncharacterized protein</fullName>
    </submittedName>
</protein>
<dbReference type="AlphaFoldDB" id="A0AA88DWU8"/>
<organism evidence="2 3">
    <name type="scientific">Ficus carica</name>
    <name type="common">Common fig</name>
    <dbReference type="NCBI Taxonomy" id="3494"/>
    <lineage>
        <taxon>Eukaryota</taxon>
        <taxon>Viridiplantae</taxon>
        <taxon>Streptophyta</taxon>
        <taxon>Embryophyta</taxon>
        <taxon>Tracheophyta</taxon>
        <taxon>Spermatophyta</taxon>
        <taxon>Magnoliopsida</taxon>
        <taxon>eudicotyledons</taxon>
        <taxon>Gunneridae</taxon>
        <taxon>Pentapetalae</taxon>
        <taxon>rosids</taxon>
        <taxon>fabids</taxon>
        <taxon>Rosales</taxon>
        <taxon>Moraceae</taxon>
        <taxon>Ficeae</taxon>
        <taxon>Ficus</taxon>
    </lineage>
</organism>
<keyword evidence="3" id="KW-1185">Reference proteome</keyword>
<sequence>MSKRACQNNTGAQDVGVVFSAVIFVPAAGHITAVVPTFGVWREC</sequence>
<keyword evidence="1" id="KW-1133">Transmembrane helix</keyword>
<keyword evidence="1" id="KW-0812">Transmembrane</keyword>
<proteinExistence type="predicted"/>
<name>A0AA88DWU8_FICCA</name>
<evidence type="ECO:0000256" key="1">
    <source>
        <dbReference type="SAM" id="Phobius"/>
    </source>
</evidence>
<gene>
    <name evidence="2" type="ORF">TIFTF001_030042</name>
</gene>
<comment type="caution">
    <text evidence="2">The sequence shown here is derived from an EMBL/GenBank/DDBJ whole genome shotgun (WGS) entry which is preliminary data.</text>
</comment>
<reference evidence="2" key="1">
    <citation type="submission" date="2023-07" db="EMBL/GenBank/DDBJ databases">
        <title>draft genome sequence of fig (Ficus carica).</title>
        <authorList>
            <person name="Takahashi T."/>
            <person name="Nishimura K."/>
        </authorList>
    </citation>
    <scope>NUCLEOTIDE SEQUENCE</scope>
</reference>
<evidence type="ECO:0000313" key="3">
    <source>
        <dbReference type="Proteomes" id="UP001187192"/>
    </source>
</evidence>
<dbReference type="EMBL" id="BTGU01000104">
    <property type="protein sequence ID" value="GMN60944.1"/>
    <property type="molecule type" value="Genomic_DNA"/>
</dbReference>
<accession>A0AA88DWU8</accession>
<keyword evidence="1" id="KW-0472">Membrane</keyword>
<evidence type="ECO:0000313" key="2">
    <source>
        <dbReference type="EMBL" id="GMN60944.1"/>
    </source>
</evidence>
<feature type="transmembrane region" description="Helical" evidence="1">
    <location>
        <begin position="17"/>
        <end position="41"/>
    </location>
</feature>
<dbReference type="Proteomes" id="UP001187192">
    <property type="component" value="Unassembled WGS sequence"/>
</dbReference>